<evidence type="ECO:0000313" key="9">
    <source>
        <dbReference type="Proteomes" id="UP001431235"/>
    </source>
</evidence>
<dbReference type="InterPro" id="IPR014284">
    <property type="entry name" value="RNA_pol_sigma-70_dom"/>
</dbReference>
<dbReference type="SUPFAM" id="SSF88946">
    <property type="entry name" value="Sigma2 domain of RNA polymerase sigma factors"/>
    <property type="match status" value="1"/>
</dbReference>
<feature type="domain" description="RNA polymerase sigma-70 region 2" evidence="6">
    <location>
        <begin position="19"/>
        <end position="80"/>
    </location>
</feature>
<keyword evidence="3" id="KW-0731">Sigma factor</keyword>
<keyword evidence="4" id="KW-0804">Transcription</keyword>
<evidence type="ECO:0000259" key="6">
    <source>
        <dbReference type="Pfam" id="PF04542"/>
    </source>
</evidence>
<proteinExistence type="inferred from homology"/>
<dbReference type="SUPFAM" id="SSF88659">
    <property type="entry name" value="Sigma3 and sigma4 domains of RNA polymerase sigma factors"/>
    <property type="match status" value="1"/>
</dbReference>
<dbReference type="InterPro" id="IPR013324">
    <property type="entry name" value="RNA_pol_sigma_r3/r4-like"/>
</dbReference>
<protein>
    <submittedName>
        <fullName evidence="8">RNA polymerase sigma factor</fullName>
    </submittedName>
</protein>
<name>A0ABT0SDT9_9GAMM</name>
<dbReference type="NCBIfam" id="TIGR02937">
    <property type="entry name" value="sigma70-ECF"/>
    <property type="match status" value="1"/>
</dbReference>
<dbReference type="Pfam" id="PF08281">
    <property type="entry name" value="Sigma70_r4_2"/>
    <property type="match status" value="1"/>
</dbReference>
<feature type="compositionally biased region" description="Polar residues" evidence="5">
    <location>
        <begin position="172"/>
        <end position="187"/>
    </location>
</feature>
<evidence type="ECO:0000259" key="7">
    <source>
        <dbReference type="Pfam" id="PF08281"/>
    </source>
</evidence>
<dbReference type="Gene3D" id="1.10.10.10">
    <property type="entry name" value="Winged helix-like DNA-binding domain superfamily/Winged helix DNA-binding domain"/>
    <property type="match status" value="1"/>
</dbReference>
<dbReference type="RefSeq" id="WP_250061141.1">
    <property type="nucleotide sequence ID" value="NZ_JAIKTS010000001.1"/>
</dbReference>
<evidence type="ECO:0000256" key="5">
    <source>
        <dbReference type="SAM" id="MobiDB-lite"/>
    </source>
</evidence>
<gene>
    <name evidence="8" type="ORF">K5L01_01060</name>
</gene>
<accession>A0ABT0SDT9</accession>
<dbReference type="InterPro" id="IPR036388">
    <property type="entry name" value="WH-like_DNA-bd_sf"/>
</dbReference>
<keyword evidence="9" id="KW-1185">Reference proteome</keyword>
<dbReference type="InterPro" id="IPR007627">
    <property type="entry name" value="RNA_pol_sigma70_r2"/>
</dbReference>
<comment type="similarity">
    <text evidence="1">Belongs to the sigma-70 factor family. ECF subfamily.</text>
</comment>
<feature type="compositionally biased region" description="Basic and acidic residues" evidence="5">
    <location>
        <begin position="191"/>
        <end position="200"/>
    </location>
</feature>
<dbReference type="InterPro" id="IPR013249">
    <property type="entry name" value="RNA_pol_sigma70_r4_t2"/>
</dbReference>
<dbReference type="PANTHER" id="PTHR43133">
    <property type="entry name" value="RNA POLYMERASE ECF-TYPE SIGMA FACTO"/>
    <property type="match status" value="1"/>
</dbReference>
<dbReference type="Proteomes" id="UP001431235">
    <property type="component" value="Unassembled WGS sequence"/>
</dbReference>
<evidence type="ECO:0000256" key="3">
    <source>
        <dbReference type="ARBA" id="ARBA00023082"/>
    </source>
</evidence>
<dbReference type="InterPro" id="IPR039425">
    <property type="entry name" value="RNA_pol_sigma-70-like"/>
</dbReference>
<evidence type="ECO:0000256" key="4">
    <source>
        <dbReference type="ARBA" id="ARBA00023163"/>
    </source>
</evidence>
<feature type="domain" description="RNA polymerase sigma factor 70 region 4 type 2" evidence="7">
    <location>
        <begin position="113"/>
        <end position="165"/>
    </location>
</feature>
<evidence type="ECO:0000256" key="1">
    <source>
        <dbReference type="ARBA" id="ARBA00010641"/>
    </source>
</evidence>
<dbReference type="CDD" id="cd06171">
    <property type="entry name" value="Sigma70_r4"/>
    <property type="match status" value="1"/>
</dbReference>
<evidence type="ECO:0000313" key="8">
    <source>
        <dbReference type="EMBL" id="MCL7713248.1"/>
    </source>
</evidence>
<dbReference type="Gene3D" id="1.10.1740.10">
    <property type="match status" value="1"/>
</dbReference>
<sequence>MDAHSQSIAAWVTREILPHEPMVRGWLVRHWGGSVDIDDVIQEAYCRLSELASVDHIQNGRAYFFTTVRAVAIDMVRGTRTANIRPLTENDWLNVMDDAPPPDRAAEAGQTLLRVEATLSRLSLTCRQVIELRRVHGLSQAETARRLGVTENVVENHIVRGLRSLLKAIEQDPQTAQEGTPAWTPSTGKIAEMDRPLDGRRGRRTGR</sequence>
<dbReference type="PANTHER" id="PTHR43133:SF63">
    <property type="entry name" value="RNA POLYMERASE SIGMA FACTOR FECI-RELATED"/>
    <property type="match status" value="1"/>
</dbReference>
<dbReference type="Pfam" id="PF04542">
    <property type="entry name" value="Sigma70_r2"/>
    <property type="match status" value="1"/>
</dbReference>
<evidence type="ECO:0000256" key="2">
    <source>
        <dbReference type="ARBA" id="ARBA00023015"/>
    </source>
</evidence>
<comment type="caution">
    <text evidence="8">The sequence shown here is derived from an EMBL/GenBank/DDBJ whole genome shotgun (WGS) entry which is preliminary data.</text>
</comment>
<feature type="region of interest" description="Disordered" evidence="5">
    <location>
        <begin position="171"/>
        <end position="207"/>
    </location>
</feature>
<keyword evidence="2" id="KW-0805">Transcription regulation</keyword>
<organism evidence="8 9">
    <name type="scientific">Stenotrophomonas mori</name>
    <dbReference type="NCBI Taxonomy" id="2871096"/>
    <lineage>
        <taxon>Bacteria</taxon>
        <taxon>Pseudomonadati</taxon>
        <taxon>Pseudomonadota</taxon>
        <taxon>Gammaproteobacteria</taxon>
        <taxon>Lysobacterales</taxon>
        <taxon>Lysobacteraceae</taxon>
        <taxon>Stenotrophomonas</taxon>
    </lineage>
</organism>
<dbReference type="EMBL" id="JAIKTS010000001">
    <property type="protein sequence ID" value="MCL7713248.1"/>
    <property type="molecule type" value="Genomic_DNA"/>
</dbReference>
<dbReference type="InterPro" id="IPR013325">
    <property type="entry name" value="RNA_pol_sigma_r2"/>
</dbReference>
<reference evidence="8 9" key="1">
    <citation type="submission" date="2021-08" db="EMBL/GenBank/DDBJ databases">
        <title>Novel members of of the genus Stenotrophomonas from differernt environment.</title>
        <authorList>
            <person name="Deng Y."/>
        </authorList>
    </citation>
    <scope>NUCLEOTIDE SEQUENCE [LARGE SCALE GENOMIC DNA]</scope>
    <source>
        <strain evidence="8 9">CPCC 101365</strain>
    </source>
</reference>